<dbReference type="Pfam" id="PF08547">
    <property type="entry name" value="CIA30"/>
    <property type="match status" value="1"/>
</dbReference>
<dbReference type="InterPro" id="IPR016040">
    <property type="entry name" value="NAD(P)-bd_dom"/>
</dbReference>
<dbReference type="PANTHER" id="PTHR15020">
    <property type="entry name" value="FLAVIN REDUCTASE-RELATED"/>
    <property type="match status" value="1"/>
</dbReference>
<evidence type="ECO:0000256" key="1">
    <source>
        <dbReference type="SAM" id="MobiDB-lite"/>
    </source>
</evidence>
<dbReference type="EMBL" id="BMAR01000005">
    <property type="protein sequence ID" value="GFR43419.1"/>
    <property type="molecule type" value="Genomic_DNA"/>
</dbReference>
<comment type="caution">
    <text evidence="4">The sequence shown here is derived from an EMBL/GenBank/DDBJ whole genome shotgun (WGS) entry which is preliminary data.</text>
</comment>
<evidence type="ECO:0000313" key="4">
    <source>
        <dbReference type="EMBL" id="GFR43419.1"/>
    </source>
</evidence>
<sequence>MLLGQCPVQRPIRVASRKVVKPPFLATPGYAQRSQVVCAAALPLGKIPVEALAAGGIAVACLAGIIAVQMRQQQKPLDAEASGQGTDASAAQTPSSPPPPPRENAVLVLGATGRLGRRVVQKLLASGRTVVAGCRSLDRARSVLLGEGEGGMGLQEGRQAAGRPGVLFLEQVDITSPDSLSRPELWAGVAQVVLTVGTVFGPLPGGGFGVIDGMTSEKVEAEGISSLVSMLPKLLPKKAERTSTLVVPMRTPEEVYGSWQRLDDVIMGGASDSGLQPLLQQAAGAGAAGEGVPAEAGKDVAGTEAGVEGAVWRGNLVVEGGGFCGARTKPLGLDLSAFDGIHLRVKGDGQTFKLNIKTVDQEDVPESTYQTTFDTVAGQWADVFLPWHNFVAVKRAMSDPEGPPLDPSRISKLGLVLSRFEFNKAPNPDYRPGAFELLLQGGIYAYNDVRPQLVMISSAGVERNAIIGDDEVRRAADIPIVQLNPGGTLNHKYTAEGAVRASGYPYSVVRSTGMIDSLDGGPYLLEADQGDVAVGQISREEVAECLTMAVNMPEAVNKTFELRRNEAAESKGKRPMGRRDYNRLFLKLALDKHRWRVGLQPMPKAVPPPPPVTEKRRKEIVAQVAVIRGQPQQPQPVQQAASDGANGASELAKSGATDAGEKEGIKEAAKENVGARA</sequence>
<dbReference type="Gene3D" id="3.40.50.720">
    <property type="entry name" value="NAD(P)-binding Rossmann-like Domain"/>
    <property type="match status" value="2"/>
</dbReference>
<dbReference type="PANTHER" id="PTHR15020:SF11">
    <property type="entry name" value="OS06G0360300 PROTEIN"/>
    <property type="match status" value="1"/>
</dbReference>
<feature type="region of interest" description="Disordered" evidence="1">
    <location>
        <begin position="628"/>
        <end position="677"/>
    </location>
</feature>
<feature type="compositionally biased region" description="Polar residues" evidence="1">
    <location>
        <begin position="83"/>
        <end position="93"/>
    </location>
</feature>
<gene>
    <name evidence="4" type="ORF">Agub_g4500</name>
</gene>
<feature type="compositionally biased region" description="Low complexity" evidence="1">
    <location>
        <begin position="630"/>
        <end position="639"/>
    </location>
</feature>
<name>A0AAD3DLK7_9CHLO</name>
<dbReference type="Proteomes" id="UP001054857">
    <property type="component" value="Unassembled WGS sequence"/>
</dbReference>
<dbReference type="InterPro" id="IPR008979">
    <property type="entry name" value="Galactose-bd-like_sf"/>
</dbReference>
<feature type="domain" description="NADH:ubiquinone oxidoreductase intermediate-associated protein 30" evidence="2">
    <location>
        <begin position="257"/>
        <end position="438"/>
    </location>
</feature>
<proteinExistence type="predicted"/>
<evidence type="ECO:0000259" key="2">
    <source>
        <dbReference type="Pfam" id="PF08547"/>
    </source>
</evidence>
<dbReference type="AlphaFoldDB" id="A0AAD3DLK7"/>
<dbReference type="Pfam" id="PF13460">
    <property type="entry name" value="NAD_binding_10"/>
    <property type="match status" value="1"/>
</dbReference>
<reference evidence="4 5" key="1">
    <citation type="journal article" date="2021" name="Sci. Rep.">
        <title>Genome sequencing of the multicellular alga Astrephomene provides insights into convergent evolution of germ-soma differentiation.</title>
        <authorList>
            <person name="Yamashita S."/>
            <person name="Yamamoto K."/>
            <person name="Matsuzaki R."/>
            <person name="Suzuki S."/>
            <person name="Yamaguchi H."/>
            <person name="Hirooka S."/>
            <person name="Minakuchi Y."/>
            <person name="Miyagishima S."/>
            <person name="Kawachi M."/>
            <person name="Toyoda A."/>
            <person name="Nozaki H."/>
        </authorList>
    </citation>
    <scope>NUCLEOTIDE SEQUENCE [LARGE SCALE GENOMIC DNA]</scope>
    <source>
        <strain evidence="4 5">NIES-4017</strain>
    </source>
</reference>
<feature type="compositionally biased region" description="Basic and acidic residues" evidence="1">
    <location>
        <begin position="659"/>
        <end position="670"/>
    </location>
</feature>
<organism evidence="4 5">
    <name type="scientific">Astrephomene gubernaculifera</name>
    <dbReference type="NCBI Taxonomy" id="47775"/>
    <lineage>
        <taxon>Eukaryota</taxon>
        <taxon>Viridiplantae</taxon>
        <taxon>Chlorophyta</taxon>
        <taxon>core chlorophytes</taxon>
        <taxon>Chlorophyceae</taxon>
        <taxon>CS clade</taxon>
        <taxon>Chlamydomonadales</taxon>
        <taxon>Astrephomenaceae</taxon>
        <taxon>Astrephomene</taxon>
    </lineage>
</organism>
<dbReference type="SUPFAM" id="SSF51735">
    <property type="entry name" value="NAD(P)-binding Rossmann-fold domains"/>
    <property type="match status" value="1"/>
</dbReference>
<protein>
    <submittedName>
        <fullName evidence="4">Uncharacterized protein</fullName>
    </submittedName>
</protein>
<dbReference type="InterPro" id="IPR036291">
    <property type="entry name" value="NAD(P)-bd_dom_sf"/>
</dbReference>
<dbReference type="SUPFAM" id="SSF49785">
    <property type="entry name" value="Galactose-binding domain-like"/>
    <property type="match status" value="1"/>
</dbReference>
<evidence type="ECO:0000313" key="5">
    <source>
        <dbReference type="Proteomes" id="UP001054857"/>
    </source>
</evidence>
<evidence type="ECO:0000259" key="3">
    <source>
        <dbReference type="Pfam" id="PF13460"/>
    </source>
</evidence>
<feature type="region of interest" description="Disordered" evidence="1">
    <location>
        <begin position="77"/>
        <end position="104"/>
    </location>
</feature>
<feature type="domain" description="NAD(P)-binding" evidence="3">
    <location>
        <begin position="452"/>
        <end position="552"/>
    </location>
</feature>
<dbReference type="InterPro" id="IPR013857">
    <property type="entry name" value="NADH-UbQ_OxRdtase-assoc_prot30"/>
</dbReference>
<keyword evidence="5" id="KW-1185">Reference proteome</keyword>
<accession>A0AAD3DLK7</accession>